<organism evidence="2">
    <name type="scientific">Salmonella enterica subsp. salamae</name>
    <dbReference type="NCBI Taxonomy" id="59202"/>
    <lineage>
        <taxon>Bacteria</taxon>
        <taxon>Pseudomonadati</taxon>
        <taxon>Pseudomonadota</taxon>
        <taxon>Gammaproteobacteria</taxon>
        <taxon>Enterobacterales</taxon>
        <taxon>Enterobacteriaceae</taxon>
        <taxon>Salmonella</taxon>
    </lineage>
</organism>
<name>A0A8F7YKB9_SALER</name>
<evidence type="ECO:0000313" key="2">
    <source>
        <dbReference type="EMBL" id="QXX22119.1"/>
    </source>
</evidence>
<gene>
    <name evidence="2" type="ORF">JMJ83_06725</name>
</gene>
<dbReference type="AlphaFoldDB" id="A0A8F7YKB9"/>
<dbReference type="PROSITE" id="PS50802">
    <property type="entry name" value="OTU"/>
    <property type="match status" value="1"/>
</dbReference>
<reference evidence="2" key="1">
    <citation type="submission" date="2021-07" db="EMBL/GenBank/DDBJ databases">
        <title>Whole-Genome Sequences of non-enterica strains of Salmonella enterica isolated from poultry houses.</title>
        <authorList>
            <person name="Lamas A."/>
            <person name="Regal P."/>
            <person name="Miranda J.M."/>
            <person name="Vazquez B."/>
            <person name="Cepeda A."/>
            <person name="Franco C.M."/>
        </authorList>
    </citation>
    <scope>NUCLEOTIDE SEQUENCE</scope>
    <source>
        <strain evidence="2">LHICA_SA3</strain>
    </source>
</reference>
<feature type="domain" description="OTU" evidence="1">
    <location>
        <begin position="357"/>
        <end position="449"/>
    </location>
</feature>
<proteinExistence type="predicted"/>
<evidence type="ECO:0000259" key="1">
    <source>
        <dbReference type="PROSITE" id="PS50802"/>
    </source>
</evidence>
<dbReference type="EMBL" id="CP079838">
    <property type="protein sequence ID" value="QXX22119.1"/>
    <property type="molecule type" value="Genomic_DNA"/>
</dbReference>
<sequence>MDFFNNSVSLPNGIWSSRTQTLQSLSDDQLYAIREQSRASLHNPSPQSYSKVTINGREYSITYHLQDDLFAVERINGCQGKFVQWLYNMAGHPRGQITRQLTYQLNSPNSQRNYRVAGAALLPGGVSVSANNRPTVSEGKIAPPLPPKPTTVAMPAFAKQKQAVSEGKIAPPLPPKPTTAAMPAFAKQKQAVSEGKIAPPLPPKPTTVAMPAFAKQKQAVSEGKIAPPLPPKPTTAAMPAFAKQKQAVSEGKIAPPLPPKPTTAAMPAFGKAAEILSVGLKNKIIKDLNLDNWRGLGGEITPLVMIDFYKKQNIDLIIHAHIKKESIKTDSIKNNSINLINIGDHYMVLTVNKRGSIELIDVPGDGDCLFHAAVKGQQIAKTPTVNYSYQQTGNHNDEHIILKESIKTHFQNNFDTFIDDIKMILTTEKSKVAKNILHDINTYIKLINI</sequence>
<dbReference type="InterPro" id="IPR003323">
    <property type="entry name" value="OTU_dom"/>
</dbReference>
<dbReference type="CDD" id="cd22744">
    <property type="entry name" value="OTU"/>
    <property type="match status" value="1"/>
</dbReference>
<protein>
    <recommendedName>
        <fullName evidence="1">OTU domain-containing protein</fullName>
    </recommendedName>
</protein>
<accession>A0A8F7YKB9</accession>